<evidence type="ECO:0000313" key="2">
    <source>
        <dbReference type="EMBL" id="AZG16975.1"/>
    </source>
</evidence>
<dbReference type="EMBL" id="CP033970">
    <property type="protein sequence ID" value="AZG16975.1"/>
    <property type="molecule type" value="Genomic_DNA"/>
</dbReference>
<accession>A0A3G8H9N7</accession>
<dbReference type="KEGG" id="cpau:EHF44_20755"/>
<sequence length="47" mass="5089">MHRLLILATMALSALACEIGGGADRCAWKGTPGQYRVDPPPGRRRKP</sequence>
<dbReference type="PROSITE" id="PS51257">
    <property type="entry name" value="PROKAR_LIPOPROTEIN"/>
    <property type="match status" value="1"/>
</dbReference>
<feature type="chain" id="PRO_5018114374" evidence="1">
    <location>
        <begin position="17"/>
        <end position="47"/>
    </location>
</feature>
<protein>
    <submittedName>
        <fullName evidence="2">MarR family transcriptional regulator</fullName>
    </submittedName>
</protein>
<feature type="signal peptide" evidence="1">
    <location>
        <begin position="1"/>
        <end position="16"/>
    </location>
</feature>
<gene>
    <name evidence="2" type="ORF">EHF44_20755</name>
</gene>
<reference evidence="3" key="1">
    <citation type="submission" date="2018-11" db="EMBL/GenBank/DDBJ databases">
        <title>FDA dAtabase for Regulatory Grade micrObial Sequences (FDA-ARGOS): Supporting development and validation of Infectious Disease Dx tests.</title>
        <authorList>
            <person name="Goldberg B."/>
            <person name="Campos J."/>
            <person name="Tallon L."/>
            <person name="Sadzewicz L."/>
            <person name="Zhao X."/>
            <person name="Vavikolanu K."/>
            <person name="Mehta A."/>
            <person name="Aluvathingal J."/>
            <person name="Nadendla S."/>
            <person name="Geyer C."/>
            <person name="Nandy P."/>
            <person name="Yan Y."/>
            <person name="Sichtig H."/>
        </authorList>
    </citation>
    <scope>NUCLEOTIDE SEQUENCE [LARGE SCALE GENOMIC DNA]</scope>
    <source>
        <strain evidence="3">FDAARGOS_614</strain>
    </source>
</reference>
<organism evidence="2 3">
    <name type="scientific">Cupriavidus pauculus</name>
    <dbReference type="NCBI Taxonomy" id="82633"/>
    <lineage>
        <taxon>Bacteria</taxon>
        <taxon>Pseudomonadati</taxon>
        <taxon>Pseudomonadota</taxon>
        <taxon>Betaproteobacteria</taxon>
        <taxon>Burkholderiales</taxon>
        <taxon>Burkholderiaceae</taxon>
        <taxon>Cupriavidus</taxon>
    </lineage>
</organism>
<evidence type="ECO:0000256" key="1">
    <source>
        <dbReference type="SAM" id="SignalP"/>
    </source>
</evidence>
<dbReference type="AlphaFoldDB" id="A0A3G8H9N7"/>
<evidence type="ECO:0000313" key="3">
    <source>
        <dbReference type="Proteomes" id="UP000270411"/>
    </source>
</evidence>
<keyword evidence="1" id="KW-0732">Signal</keyword>
<name>A0A3G8H9N7_9BURK</name>
<proteinExistence type="predicted"/>
<dbReference type="OrthoDB" id="8968000at2"/>
<dbReference type="Proteomes" id="UP000270411">
    <property type="component" value="Chromosome 2"/>
</dbReference>